<evidence type="ECO:0000313" key="2">
    <source>
        <dbReference type="EMBL" id="GBM06146.1"/>
    </source>
</evidence>
<evidence type="ECO:0000256" key="1">
    <source>
        <dbReference type="SAM" id="MobiDB-lite"/>
    </source>
</evidence>
<comment type="caution">
    <text evidence="2">The sequence shown here is derived from an EMBL/GenBank/DDBJ whole genome shotgun (WGS) entry which is preliminary data.</text>
</comment>
<reference evidence="2 3" key="1">
    <citation type="journal article" date="2019" name="Sci. Rep.">
        <title>Orb-weaving spider Araneus ventricosus genome elucidates the spidroin gene catalogue.</title>
        <authorList>
            <person name="Kono N."/>
            <person name="Nakamura H."/>
            <person name="Ohtoshi R."/>
            <person name="Moran D.A.P."/>
            <person name="Shinohara A."/>
            <person name="Yoshida Y."/>
            <person name="Fujiwara M."/>
            <person name="Mori M."/>
            <person name="Tomita M."/>
            <person name="Arakawa K."/>
        </authorList>
    </citation>
    <scope>NUCLEOTIDE SEQUENCE [LARGE SCALE GENOMIC DNA]</scope>
</reference>
<dbReference type="EMBL" id="BGPR01000223">
    <property type="protein sequence ID" value="GBM06146.1"/>
    <property type="molecule type" value="Genomic_DNA"/>
</dbReference>
<protein>
    <submittedName>
        <fullName evidence="2">Uncharacterized protein</fullName>
    </submittedName>
</protein>
<feature type="region of interest" description="Disordered" evidence="1">
    <location>
        <begin position="1"/>
        <end position="34"/>
    </location>
</feature>
<proteinExistence type="predicted"/>
<sequence length="85" mass="9565">MSSLRLHAHDRSKSYPVVDVENRSESERREAEGWISSGSRYAQTCLDIDDGASRSVRERGWRLGYVVHRGKLGRQEMAAGVTDGE</sequence>
<accession>A0A4Y2CQF9</accession>
<name>A0A4Y2CQF9_ARAVE</name>
<keyword evidence="3" id="KW-1185">Reference proteome</keyword>
<dbReference type="AlphaFoldDB" id="A0A4Y2CQF9"/>
<feature type="compositionally biased region" description="Basic and acidic residues" evidence="1">
    <location>
        <begin position="20"/>
        <end position="32"/>
    </location>
</feature>
<organism evidence="2 3">
    <name type="scientific">Araneus ventricosus</name>
    <name type="common">Orbweaver spider</name>
    <name type="synonym">Epeira ventricosa</name>
    <dbReference type="NCBI Taxonomy" id="182803"/>
    <lineage>
        <taxon>Eukaryota</taxon>
        <taxon>Metazoa</taxon>
        <taxon>Ecdysozoa</taxon>
        <taxon>Arthropoda</taxon>
        <taxon>Chelicerata</taxon>
        <taxon>Arachnida</taxon>
        <taxon>Araneae</taxon>
        <taxon>Araneomorphae</taxon>
        <taxon>Entelegynae</taxon>
        <taxon>Araneoidea</taxon>
        <taxon>Araneidae</taxon>
        <taxon>Araneus</taxon>
    </lineage>
</organism>
<gene>
    <name evidence="2" type="ORF">AVEN_265202_1</name>
</gene>
<dbReference type="Proteomes" id="UP000499080">
    <property type="component" value="Unassembled WGS sequence"/>
</dbReference>
<evidence type="ECO:0000313" key="3">
    <source>
        <dbReference type="Proteomes" id="UP000499080"/>
    </source>
</evidence>